<accession>A0A6J6EE36</accession>
<dbReference type="PRINTS" id="PR00476">
    <property type="entry name" value="PHFRCTKINASE"/>
</dbReference>
<dbReference type="UniPathway" id="UPA00109">
    <property type="reaction ID" value="UER00182"/>
</dbReference>
<dbReference type="PANTHER" id="PTHR13697:SF52">
    <property type="entry name" value="ATP-DEPENDENT 6-PHOSPHOFRUCTOKINASE 3"/>
    <property type="match status" value="1"/>
</dbReference>
<keyword evidence="7" id="KW-0479">Metal-binding</keyword>
<feature type="domain" description="Phosphofructokinase" evidence="11">
    <location>
        <begin position="2"/>
        <end position="299"/>
    </location>
</feature>
<dbReference type="GO" id="GO:0042802">
    <property type="term" value="F:identical protein binding"/>
    <property type="evidence" value="ECO:0007669"/>
    <property type="project" value="TreeGrafter"/>
</dbReference>
<keyword evidence="10" id="KW-0324">Glycolysis</keyword>
<evidence type="ECO:0000259" key="11">
    <source>
        <dbReference type="Pfam" id="PF00365"/>
    </source>
</evidence>
<evidence type="ECO:0000256" key="9">
    <source>
        <dbReference type="ARBA" id="ARBA00022842"/>
    </source>
</evidence>
<dbReference type="GO" id="GO:0005945">
    <property type="term" value="C:6-phosphofructokinase complex"/>
    <property type="evidence" value="ECO:0007669"/>
    <property type="project" value="TreeGrafter"/>
</dbReference>
<dbReference type="NCBIfam" id="NF002872">
    <property type="entry name" value="PRK03202.1"/>
    <property type="match status" value="1"/>
</dbReference>
<dbReference type="InterPro" id="IPR000023">
    <property type="entry name" value="Phosphofructokinase_dom"/>
</dbReference>
<dbReference type="PANTHER" id="PTHR13697">
    <property type="entry name" value="PHOSPHOFRUCTOKINASE"/>
    <property type="match status" value="1"/>
</dbReference>
<dbReference type="PROSITE" id="PS00433">
    <property type="entry name" value="PHOSPHOFRUCTOKINASE"/>
    <property type="match status" value="1"/>
</dbReference>
<dbReference type="GO" id="GO:0070095">
    <property type="term" value="F:fructose-6-phosphate binding"/>
    <property type="evidence" value="ECO:0007669"/>
    <property type="project" value="TreeGrafter"/>
</dbReference>
<name>A0A6J6EE36_9ZZZZ</name>
<evidence type="ECO:0000256" key="2">
    <source>
        <dbReference type="ARBA" id="ARBA00004496"/>
    </source>
</evidence>
<dbReference type="Gene3D" id="3.40.50.450">
    <property type="match status" value="1"/>
</dbReference>
<dbReference type="HAMAP" id="MF_01976">
    <property type="entry name" value="Phosphofructokinase_III"/>
    <property type="match status" value="1"/>
</dbReference>
<dbReference type="FunFam" id="3.40.50.460:FF:000002">
    <property type="entry name" value="ATP-dependent 6-phosphofructokinase"/>
    <property type="match status" value="1"/>
</dbReference>
<comment type="subcellular location">
    <subcellularLocation>
        <location evidence="2">Cytoplasm</location>
    </subcellularLocation>
</comment>
<dbReference type="GO" id="GO:0005524">
    <property type="term" value="F:ATP binding"/>
    <property type="evidence" value="ECO:0007669"/>
    <property type="project" value="InterPro"/>
</dbReference>
<dbReference type="Gene3D" id="3.40.50.460">
    <property type="entry name" value="Phosphofructokinase domain"/>
    <property type="match status" value="1"/>
</dbReference>
<keyword evidence="5" id="KW-0963">Cytoplasm</keyword>
<dbReference type="GO" id="GO:0016208">
    <property type="term" value="F:AMP binding"/>
    <property type="evidence" value="ECO:0007669"/>
    <property type="project" value="TreeGrafter"/>
</dbReference>
<reference evidence="12" key="1">
    <citation type="submission" date="2020-05" db="EMBL/GenBank/DDBJ databases">
        <authorList>
            <person name="Chiriac C."/>
            <person name="Salcher M."/>
            <person name="Ghai R."/>
            <person name="Kavagutti S V."/>
        </authorList>
    </citation>
    <scope>NUCLEOTIDE SEQUENCE</scope>
</reference>
<dbReference type="GO" id="GO:0061621">
    <property type="term" value="P:canonical glycolysis"/>
    <property type="evidence" value="ECO:0007669"/>
    <property type="project" value="TreeGrafter"/>
</dbReference>
<dbReference type="NCBIfam" id="TIGR02483">
    <property type="entry name" value="PFK_mixed"/>
    <property type="match status" value="1"/>
</dbReference>
<keyword evidence="9" id="KW-0460">Magnesium</keyword>
<evidence type="ECO:0000256" key="3">
    <source>
        <dbReference type="ARBA" id="ARBA00004679"/>
    </source>
</evidence>
<dbReference type="EC" id="2.7.1.11" evidence="4"/>
<evidence type="ECO:0000256" key="5">
    <source>
        <dbReference type="ARBA" id="ARBA00022490"/>
    </source>
</evidence>
<evidence type="ECO:0000313" key="12">
    <source>
        <dbReference type="EMBL" id="CAB4573485.1"/>
    </source>
</evidence>
<dbReference type="InterPro" id="IPR035966">
    <property type="entry name" value="PKF_sf"/>
</dbReference>
<dbReference type="Pfam" id="PF00365">
    <property type="entry name" value="PFK"/>
    <property type="match status" value="1"/>
</dbReference>
<dbReference type="GO" id="GO:0048029">
    <property type="term" value="F:monosaccharide binding"/>
    <property type="evidence" value="ECO:0007669"/>
    <property type="project" value="TreeGrafter"/>
</dbReference>
<dbReference type="InterPro" id="IPR012003">
    <property type="entry name" value="ATP_PFK_prok-type"/>
</dbReference>
<protein>
    <recommendedName>
        <fullName evidence="4">6-phosphofructokinase</fullName>
        <ecNumber evidence="4">2.7.1.11</ecNumber>
    </recommendedName>
</protein>
<evidence type="ECO:0000256" key="4">
    <source>
        <dbReference type="ARBA" id="ARBA00012055"/>
    </source>
</evidence>
<dbReference type="GO" id="GO:0046872">
    <property type="term" value="F:metal ion binding"/>
    <property type="evidence" value="ECO:0007669"/>
    <property type="project" value="UniProtKB-KW"/>
</dbReference>
<dbReference type="EMBL" id="CAEZSR010000109">
    <property type="protein sequence ID" value="CAB4573485.1"/>
    <property type="molecule type" value="Genomic_DNA"/>
</dbReference>
<proteinExistence type="inferred from homology"/>
<dbReference type="InterPro" id="IPR022953">
    <property type="entry name" value="ATP_PFK"/>
</dbReference>
<evidence type="ECO:0000256" key="8">
    <source>
        <dbReference type="ARBA" id="ARBA00022777"/>
    </source>
</evidence>
<comment type="pathway">
    <text evidence="3">Carbohydrate degradation; glycolysis; D-glyceraldehyde 3-phosphate and glycerone phosphate from D-glucose: step 3/4.</text>
</comment>
<evidence type="ECO:0000256" key="6">
    <source>
        <dbReference type="ARBA" id="ARBA00022679"/>
    </source>
</evidence>
<dbReference type="GO" id="GO:0047334">
    <property type="term" value="F:diphosphate-fructose-6-phosphate 1-phosphotransferase activity"/>
    <property type="evidence" value="ECO:0007669"/>
    <property type="project" value="InterPro"/>
</dbReference>
<comment type="cofactor">
    <cofactor evidence="1">
        <name>Mg(2+)</name>
        <dbReference type="ChEBI" id="CHEBI:18420"/>
    </cofactor>
</comment>
<keyword evidence="6" id="KW-0808">Transferase</keyword>
<dbReference type="PIRSF" id="PIRSF000532">
    <property type="entry name" value="ATP_PFK_prok"/>
    <property type="match status" value="1"/>
</dbReference>
<dbReference type="InterPro" id="IPR012829">
    <property type="entry name" value="Phosphofructokinase_III"/>
</dbReference>
<dbReference type="GO" id="GO:0003872">
    <property type="term" value="F:6-phosphofructokinase activity"/>
    <property type="evidence" value="ECO:0007669"/>
    <property type="project" value="UniProtKB-EC"/>
</dbReference>
<organism evidence="12">
    <name type="scientific">freshwater metagenome</name>
    <dbReference type="NCBI Taxonomy" id="449393"/>
    <lineage>
        <taxon>unclassified sequences</taxon>
        <taxon>metagenomes</taxon>
        <taxon>ecological metagenomes</taxon>
    </lineage>
</organism>
<dbReference type="AlphaFoldDB" id="A0A6J6EE36"/>
<keyword evidence="8" id="KW-0418">Kinase</keyword>
<dbReference type="GO" id="GO:0030388">
    <property type="term" value="P:fructose 1,6-bisphosphate metabolic process"/>
    <property type="evidence" value="ECO:0007669"/>
    <property type="project" value="TreeGrafter"/>
</dbReference>
<evidence type="ECO:0000256" key="1">
    <source>
        <dbReference type="ARBA" id="ARBA00001946"/>
    </source>
</evidence>
<dbReference type="InterPro" id="IPR015912">
    <property type="entry name" value="Phosphofructokinase_CS"/>
</dbReference>
<evidence type="ECO:0000256" key="7">
    <source>
        <dbReference type="ARBA" id="ARBA00022723"/>
    </source>
</evidence>
<dbReference type="SUPFAM" id="SSF53784">
    <property type="entry name" value="Phosphofructokinase"/>
    <property type="match status" value="1"/>
</dbReference>
<evidence type="ECO:0000256" key="10">
    <source>
        <dbReference type="ARBA" id="ARBA00023152"/>
    </source>
</evidence>
<dbReference type="GO" id="GO:0006002">
    <property type="term" value="P:fructose 6-phosphate metabolic process"/>
    <property type="evidence" value="ECO:0007669"/>
    <property type="project" value="InterPro"/>
</dbReference>
<gene>
    <name evidence="12" type="ORF">UFOPK1493_02555</name>
</gene>
<sequence>MRVGILTGGGDCPGLNAVIRAIVRKGETVYGDELIGFLDAWDGVMERRTMPLDVASLRGMLPKGGTLLGTRRGSPYDHVGGPQRVVDTFREMGLDALVVIGGNGSLSVACQMHADFGLPIVGVPKTIDNDVVGTDLTFGFTTAVQIATDAIDRLHTTAESHDRVMVVEVMGRHAGWIATHAGIAGGATVILIPEQPFDIDQVCAILRQRHERGRYASIVVVAEGAEPVPGTLPMGEKVYDPYGHVRLGGIAETIAQSIEERTGFESRVVLLGHIQRGGTPTAFDRVLATRYGVEAIDAVHQSAWGRMTALQGNEIVMVPLAETVGRTRPVDLHLYRDVASVFFG</sequence>